<evidence type="ECO:0000259" key="1">
    <source>
        <dbReference type="Pfam" id="PF13577"/>
    </source>
</evidence>
<dbReference type="RefSeq" id="WP_179408539.1">
    <property type="nucleotide sequence ID" value="NZ_BMGF01000008.1"/>
</dbReference>
<name>A0A7Z0BWW6_9SPHN</name>
<dbReference type="Gene3D" id="3.10.450.50">
    <property type="match status" value="1"/>
</dbReference>
<organism evidence="2 3">
    <name type="scientific">Novosphingobium marinum</name>
    <dbReference type="NCBI Taxonomy" id="1514948"/>
    <lineage>
        <taxon>Bacteria</taxon>
        <taxon>Pseudomonadati</taxon>
        <taxon>Pseudomonadota</taxon>
        <taxon>Alphaproteobacteria</taxon>
        <taxon>Sphingomonadales</taxon>
        <taxon>Sphingomonadaceae</taxon>
        <taxon>Novosphingobium</taxon>
    </lineage>
</organism>
<proteinExistence type="predicted"/>
<dbReference type="SUPFAM" id="SSF54427">
    <property type="entry name" value="NTF2-like"/>
    <property type="match status" value="1"/>
</dbReference>
<dbReference type="Proteomes" id="UP000522081">
    <property type="component" value="Unassembled WGS sequence"/>
</dbReference>
<dbReference type="GO" id="GO:0016853">
    <property type="term" value="F:isomerase activity"/>
    <property type="evidence" value="ECO:0007669"/>
    <property type="project" value="UniProtKB-KW"/>
</dbReference>
<evidence type="ECO:0000313" key="2">
    <source>
        <dbReference type="EMBL" id="NYH96727.1"/>
    </source>
</evidence>
<reference evidence="2 3" key="1">
    <citation type="submission" date="2020-07" db="EMBL/GenBank/DDBJ databases">
        <title>Genomic Encyclopedia of Type Strains, Phase IV (KMG-IV): sequencing the most valuable type-strain genomes for metagenomic binning, comparative biology and taxonomic classification.</title>
        <authorList>
            <person name="Goeker M."/>
        </authorList>
    </citation>
    <scope>NUCLEOTIDE SEQUENCE [LARGE SCALE GENOMIC DNA]</scope>
    <source>
        <strain evidence="2 3">DSM 29043</strain>
    </source>
</reference>
<evidence type="ECO:0000313" key="3">
    <source>
        <dbReference type="Proteomes" id="UP000522081"/>
    </source>
</evidence>
<keyword evidence="3" id="KW-1185">Reference proteome</keyword>
<keyword evidence="2" id="KW-0413">Isomerase</keyword>
<protein>
    <submittedName>
        <fullName evidence="2">Ketosteroid isomerase-like protein</fullName>
    </submittedName>
</protein>
<feature type="domain" description="SnoaL-like" evidence="1">
    <location>
        <begin position="3"/>
        <end position="125"/>
    </location>
</feature>
<dbReference type="Pfam" id="PF13577">
    <property type="entry name" value="SnoaL_4"/>
    <property type="match status" value="1"/>
</dbReference>
<sequence length="161" mass="18511">MARAEDREAIRELIARYAHGLDLPDRDVFLGVWAPDAVYKVDEPFGETVGIEAIGKAWDTFQVLFPYNYHHTMNIVIDGPHGDRASSTSFVLVTGADRRGTAWSASCTYFDEFARIDGEWKFTRRYDQVNYMTPCREPYDGLSEEKRIYLTPEDVEEMLAQ</sequence>
<dbReference type="AlphaFoldDB" id="A0A7Z0BWW6"/>
<dbReference type="EMBL" id="JACBZF010000007">
    <property type="protein sequence ID" value="NYH96727.1"/>
    <property type="molecule type" value="Genomic_DNA"/>
</dbReference>
<dbReference type="InterPro" id="IPR037401">
    <property type="entry name" value="SnoaL-like"/>
</dbReference>
<accession>A0A7Z0BWW6</accession>
<comment type="caution">
    <text evidence="2">The sequence shown here is derived from an EMBL/GenBank/DDBJ whole genome shotgun (WGS) entry which is preliminary data.</text>
</comment>
<gene>
    <name evidence="2" type="ORF">FHS75_003078</name>
</gene>
<dbReference type="InterPro" id="IPR032710">
    <property type="entry name" value="NTF2-like_dom_sf"/>
</dbReference>
<dbReference type="CDD" id="cd00531">
    <property type="entry name" value="NTF2_like"/>
    <property type="match status" value="1"/>
</dbReference>